<dbReference type="GO" id="GO:0003677">
    <property type="term" value="F:DNA binding"/>
    <property type="evidence" value="ECO:0007669"/>
    <property type="project" value="InterPro"/>
</dbReference>
<accession>A0A4U3KVS9</accession>
<dbReference type="Pfam" id="PF02371">
    <property type="entry name" value="Transposase_20"/>
    <property type="match status" value="1"/>
</dbReference>
<proteinExistence type="predicted"/>
<dbReference type="InterPro" id="IPR003346">
    <property type="entry name" value="Transposase_20"/>
</dbReference>
<organism evidence="2 3">
    <name type="scientific">Ilyomonas limi</name>
    <dbReference type="NCBI Taxonomy" id="2575867"/>
    <lineage>
        <taxon>Bacteria</taxon>
        <taxon>Pseudomonadati</taxon>
        <taxon>Bacteroidota</taxon>
        <taxon>Chitinophagia</taxon>
        <taxon>Chitinophagales</taxon>
        <taxon>Chitinophagaceae</taxon>
        <taxon>Ilyomonas</taxon>
    </lineage>
</organism>
<comment type="caution">
    <text evidence="2">The sequence shown here is derived from an EMBL/GenBank/DDBJ whole genome shotgun (WGS) entry which is preliminary data.</text>
</comment>
<dbReference type="RefSeq" id="WP_137262894.1">
    <property type="nucleotide sequence ID" value="NZ_SZQL01000014.1"/>
</dbReference>
<dbReference type="EMBL" id="SZQL01000014">
    <property type="protein sequence ID" value="TKK66621.1"/>
    <property type="molecule type" value="Genomic_DNA"/>
</dbReference>
<dbReference type="Proteomes" id="UP000305848">
    <property type="component" value="Unassembled WGS sequence"/>
</dbReference>
<dbReference type="GO" id="GO:0006313">
    <property type="term" value="P:DNA transposition"/>
    <property type="evidence" value="ECO:0007669"/>
    <property type="project" value="InterPro"/>
</dbReference>
<feature type="domain" description="Transposase IS116/IS110/IS902 C-terminal" evidence="1">
    <location>
        <begin position="6"/>
        <end position="72"/>
    </location>
</feature>
<evidence type="ECO:0000313" key="2">
    <source>
        <dbReference type="EMBL" id="TKK66621.1"/>
    </source>
</evidence>
<name>A0A4U3KVS9_9BACT</name>
<dbReference type="AlphaFoldDB" id="A0A4U3KVS9"/>
<protein>
    <submittedName>
        <fullName evidence="2">IS110 family transposase</fullName>
    </submittedName>
</protein>
<dbReference type="OrthoDB" id="662105at2"/>
<evidence type="ECO:0000259" key="1">
    <source>
        <dbReference type="Pfam" id="PF02371"/>
    </source>
</evidence>
<gene>
    <name evidence="2" type="ORF">FC093_16410</name>
</gene>
<dbReference type="GO" id="GO:0004803">
    <property type="term" value="F:transposase activity"/>
    <property type="evidence" value="ECO:0007669"/>
    <property type="project" value="InterPro"/>
</dbReference>
<reference evidence="2 3" key="1">
    <citation type="submission" date="2019-05" db="EMBL/GenBank/DDBJ databases">
        <title>Panacibacter sp. strain 17mud1-8 Genome sequencing and assembly.</title>
        <authorList>
            <person name="Chhetri G."/>
        </authorList>
    </citation>
    <scope>NUCLEOTIDE SEQUENCE [LARGE SCALE GENOMIC DNA]</scope>
    <source>
        <strain evidence="2 3">17mud1-8</strain>
    </source>
</reference>
<sequence>MLIIFTQGFRYSHNYRQLISFAGLSPGEYSSGTSINGRTKICKKGGKPMCDILYMCAMSAIKTNVACKALYE</sequence>
<evidence type="ECO:0000313" key="3">
    <source>
        <dbReference type="Proteomes" id="UP000305848"/>
    </source>
</evidence>
<keyword evidence="3" id="KW-1185">Reference proteome</keyword>